<evidence type="ECO:0000313" key="3">
    <source>
        <dbReference type="Proteomes" id="UP000015361"/>
    </source>
</evidence>
<feature type="domain" description="HTH cro/C1-type" evidence="1">
    <location>
        <begin position="17"/>
        <end position="71"/>
    </location>
</feature>
<gene>
    <name evidence="2" type="primary">CLOBOL_05640</name>
    <name evidence="2" type="ORF">O9U_09430</name>
</gene>
<dbReference type="InterPro" id="IPR010982">
    <property type="entry name" value="Lambda_DNA-bd_dom_sf"/>
</dbReference>
<dbReference type="RefSeq" id="WP_021722193.1">
    <property type="nucleotide sequence ID" value="NZ_CBLU010000006.1"/>
</dbReference>
<organism evidence="2 3">
    <name type="scientific">Lactococcus lactis subsp. lactis A12</name>
    <dbReference type="NCBI Taxonomy" id="1137134"/>
    <lineage>
        <taxon>Bacteria</taxon>
        <taxon>Bacillati</taxon>
        <taxon>Bacillota</taxon>
        <taxon>Bacilli</taxon>
        <taxon>Lactobacillales</taxon>
        <taxon>Streptococcaceae</taxon>
        <taxon>Lactococcus</taxon>
    </lineage>
</organism>
<evidence type="ECO:0000313" key="2">
    <source>
        <dbReference type="EMBL" id="CDG04095.1"/>
    </source>
</evidence>
<accession>S6ES05</accession>
<sequence length="351" mass="40554">MIKNSKNYIAVPPGETIREQLEDREMTQKEFAIRMGMSEKHISHLISGKSRLEPQVSLMLENVLGIPASFWMNLESIYQEQLARVKEENFLEEEIKFARKFPYAEMASHGWVEPTRVIEVKLKNLRKFFEVNRLLALENLRVQGIAYRAIGESSNSDYSLAAWSQQAKLTARNYSAEPINIKEFKDNISTIREFSKEDPKIWLPKLTELLSKCGIVLVLLPHMKGSYLHGASFYDGNHIVLGVTVRGKDADKFWFSFFHESCHIIQGHISEIAPTHPEQEKEADDFARDILISPEDFDRLMKKSIITKQDIVSFSKEIKIHPSIVLGRLQKEGIIKYSQYNDLKIHYILNV</sequence>
<dbReference type="GO" id="GO:0003677">
    <property type="term" value="F:DNA binding"/>
    <property type="evidence" value="ECO:0007669"/>
    <property type="project" value="InterPro"/>
</dbReference>
<dbReference type="CDD" id="cd00093">
    <property type="entry name" value="HTH_XRE"/>
    <property type="match status" value="1"/>
</dbReference>
<dbReference type="PROSITE" id="PS50943">
    <property type="entry name" value="HTH_CROC1"/>
    <property type="match status" value="1"/>
</dbReference>
<dbReference type="InterPro" id="IPR001387">
    <property type="entry name" value="Cro/C1-type_HTH"/>
</dbReference>
<protein>
    <recommendedName>
        <fullName evidence="1">HTH cro/C1-type domain-containing protein</fullName>
    </recommendedName>
</protein>
<reference evidence="2 3" key="1">
    <citation type="journal article" date="2013" name="Appl. Environ. Microbiol.">
        <title>The Carbohydrate Metabolism Signature of Lactococcus lactis Strain A12 Reveals Its Sourdough Ecosystem Origin.</title>
        <authorList>
            <person name="Passerini D."/>
            <person name="Coddeville M."/>
            <person name="Le Bourgeois P."/>
            <person name="Loubiere P."/>
            <person name="Ritzenthaler P."/>
            <person name="Fontagne-Faucher C."/>
            <person name="Daveran-Mingot M.L."/>
            <person name="Cocaign-Bousquet M."/>
        </authorList>
    </citation>
    <scope>NUCLEOTIDE SEQUENCE [LARGE SCALE GENOMIC DNA]</scope>
    <source>
        <strain evidence="2 3">A12</strain>
    </source>
</reference>
<comment type="caution">
    <text evidence="2">The sequence shown here is derived from an EMBL/GenBank/DDBJ whole genome shotgun (WGS) entry which is preliminary data.</text>
</comment>
<dbReference type="EMBL" id="CBLU010000006">
    <property type="protein sequence ID" value="CDG04095.1"/>
    <property type="molecule type" value="Genomic_DNA"/>
</dbReference>
<name>S6ES05_LACLL</name>
<proteinExistence type="predicted"/>
<evidence type="ECO:0000259" key="1">
    <source>
        <dbReference type="PROSITE" id="PS50943"/>
    </source>
</evidence>
<dbReference type="AlphaFoldDB" id="S6ES05"/>
<dbReference type="SUPFAM" id="SSF47413">
    <property type="entry name" value="lambda repressor-like DNA-binding domains"/>
    <property type="match status" value="1"/>
</dbReference>
<dbReference type="Proteomes" id="UP000015361">
    <property type="component" value="Unassembled WGS sequence"/>
</dbReference>
<dbReference type="SMART" id="SM00530">
    <property type="entry name" value="HTH_XRE"/>
    <property type="match status" value="1"/>
</dbReference>
<dbReference type="Pfam" id="PF01381">
    <property type="entry name" value="HTH_3"/>
    <property type="match status" value="1"/>
</dbReference>
<dbReference type="Gene3D" id="1.10.260.40">
    <property type="entry name" value="lambda repressor-like DNA-binding domains"/>
    <property type="match status" value="1"/>
</dbReference>